<evidence type="ECO:0000313" key="1">
    <source>
        <dbReference type="EMBL" id="GAI80175.1"/>
    </source>
</evidence>
<reference evidence="1" key="1">
    <citation type="journal article" date="2014" name="Front. Microbiol.">
        <title>High frequency of phylogenetically diverse reductive dehalogenase-homologous genes in deep subseafloor sedimentary metagenomes.</title>
        <authorList>
            <person name="Kawai M."/>
            <person name="Futagami T."/>
            <person name="Toyoda A."/>
            <person name="Takaki Y."/>
            <person name="Nishi S."/>
            <person name="Hori S."/>
            <person name="Arai W."/>
            <person name="Tsubouchi T."/>
            <person name="Morono Y."/>
            <person name="Uchiyama I."/>
            <person name="Ito T."/>
            <person name="Fujiyama A."/>
            <person name="Inagaki F."/>
            <person name="Takami H."/>
        </authorList>
    </citation>
    <scope>NUCLEOTIDE SEQUENCE</scope>
    <source>
        <strain evidence="1">Expedition CK06-06</strain>
    </source>
</reference>
<name>X1SXW3_9ZZZZ</name>
<dbReference type="AlphaFoldDB" id="X1SXW3"/>
<sequence length="107" mass="12535">TILIFEDQCENTDKWNVNGFTLSGNNVYSGNHSFFSGNASNLQNWVETQELLFIEDFGLLHFYLYYNTEDINDSLIIEFGPFKDVHYGRSNGWQERRVIIPPGNYRE</sequence>
<comment type="caution">
    <text evidence="1">The sequence shown here is derived from an EMBL/GenBank/DDBJ whole genome shotgun (WGS) entry which is preliminary data.</text>
</comment>
<organism evidence="1">
    <name type="scientific">marine sediment metagenome</name>
    <dbReference type="NCBI Taxonomy" id="412755"/>
    <lineage>
        <taxon>unclassified sequences</taxon>
        <taxon>metagenomes</taxon>
        <taxon>ecological metagenomes</taxon>
    </lineage>
</organism>
<accession>X1SXW3</accession>
<dbReference type="EMBL" id="BARW01008087">
    <property type="protein sequence ID" value="GAI80175.1"/>
    <property type="molecule type" value="Genomic_DNA"/>
</dbReference>
<protein>
    <submittedName>
        <fullName evidence="1">Uncharacterized protein</fullName>
    </submittedName>
</protein>
<gene>
    <name evidence="1" type="ORF">S12H4_16682</name>
</gene>
<proteinExistence type="predicted"/>
<feature type="non-terminal residue" evidence="1">
    <location>
        <position position="1"/>
    </location>
</feature>